<comment type="similarity">
    <text evidence="1">Belongs to the universal stress protein A family.</text>
</comment>
<dbReference type="PRINTS" id="PR01438">
    <property type="entry name" value="UNVRSLSTRESS"/>
</dbReference>
<dbReference type="PANTHER" id="PTHR46268">
    <property type="entry name" value="STRESS RESPONSE PROTEIN NHAX"/>
    <property type="match status" value="1"/>
</dbReference>
<reference evidence="3" key="1">
    <citation type="journal article" date="2014" name="Int. J. Syst. Evol. Microbiol.">
        <title>Complete genome sequence of Corynebacterium casei LMG S-19264T (=DSM 44701T), isolated from a smear-ripened cheese.</title>
        <authorList>
            <consortium name="US DOE Joint Genome Institute (JGI-PGF)"/>
            <person name="Walter F."/>
            <person name="Albersmeier A."/>
            <person name="Kalinowski J."/>
            <person name="Ruckert C."/>
        </authorList>
    </citation>
    <scope>NUCLEOTIDE SEQUENCE</scope>
    <source>
        <strain evidence="3">JCM 4654</strain>
    </source>
</reference>
<evidence type="ECO:0000256" key="1">
    <source>
        <dbReference type="ARBA" id="ARBA00008791"/>
    </source>
</evidence>
<sequence>MQTHPTRTDVVAGVDGSPESLAAAHWAAQEALRRGAGLALVHAWHFRPRPEPDVPLGTTERDWAEEILREAVDSVRAAHPALTVDADLVSGSAVSALLGAAPDARLLVLGSLGLGGVAGFVTGSVSQRVVSRSLRPVVLVRAGQSAAAEHLPAVDGVSPDEIPEIPFRSVVVGLDLGRPCDELIEFAFDAARRRLTDLRAVHVADGQDAAEGGAQALAELLLPWRGKYPQVPVSEAVLSGRPAAELVRAAEGAGLAVVGRRTGGPAGDHTGPVTRAVLHHVSCPVAVVPHA</sequence>
<dbReference type="Gene3D" id="3.40.50.620">
    <property type="entry name" value="HUPs"/>
    <property type="match status" value="2"/>
</dbReference>
<evidence type="ECO:0000259" key="2">
    <source>
        <dbReference type="Pfam" id="PF00582"/>
    </source>
</evidence>
<comment type="caution">
    <text evidence="3">The sequence shown here is derived from an EMBL/GenBank/DDBJ whole genome shotgun (WGS) entry which is preliminary data.</text>
</comment>
<dbReference type="Pfam" id="PF00582">
    <property type="entry name" value="Usp"/>
    <property type="match status" value="2"/>
</dbReference>
<reference evidence="3" key="2">
    <citation type="submission" date="2020-09" db="EMBL/GenBank/DDBJ databases">
        <authorList>
            <person name="Sun Q."/>
            <person name="Ohkuma M."/>
        </authorList>
    </citation>
    <scope>NUCLEOTIDE SEQUENCE</scope>
    <source>
        <strain evidence="3">JCM 4654</strain>
    </source>
</reference>
<dbReference type="InterPro" id="IPR006016">
    <property type="entry name" value="UspA"/>
</dbReference>
<dbReference type="EMBL" id="BMVF01000005">
    <property type="protein sequence ID" value="GHD87745.1"/>
    <property type="molecule type" value="Genomic_DNA"/>
</dbReference>
<protein>
    <recommendedName>
        <fullName evidence="2">UspA domain-containing protein</fullName>
    </recommendedName>
</protein>
<dbReference type="InterPro" id="IPR014729">
    <property type="entry name" value="Rossmann-like_a/b/a_fold"/>
</dbReference>
<proteinExistence type="inferred from homology"/>
<evidence type="ECO:0000313" key="4">
    <source>
        <dbReference type="Proteomes" id="UP000608955"/>
    </source>
</evidence>
<feature type="domain" description="UspA" evidence="2">
    <location>
        <begin position="167"/>
        <end position="289"/>
    </location>
</feature>
<dbReference type="PANTHER" id="PTHR46268:SF6">
    <property type="entry name" value="UNIVERSAL STRESS PROTEIN UP12"/>
    <property type="match status" value="1"/>
</dbReference>
<dbReference type="Proteomes" id="UP000608955">
    <property type="component" value="Unassembled WGS sequence"/>
</dbReference>
<keyword evidence="4" id="KW-1185">Reference proteome</keyword>
<gene>
    <name evidence="3" type="ORF">GCM10010508_20830</name>
</gene>
<dbReference type="AlphaFoldDB" id="A0A919CUH0"/>
<name>A0A919CUH0_9ACTN</name>
<evidence type="ECO:0000313" key="3">
    <source>
        <dbReference type="EMBL" id="GHD87745.1"/>
    </source>
</evidence>
<organism evidence="3 4">
    <name type="scientific">Streptomyces naganishii JCM 4654</name>
    <dbReference type="NCBI Taxonomy" id="1306179"/>
    <lineage>
        <taxon>Bacteria</taxon>
        <taxon>Bacillati</taxon>
        <taxon>Actinomycetota</taxon>
        <taxon>Actinomycetes</taxon>
        <taxon>Kitasatosporales</taxon>
        <taxon>Streptomycetaceae</taxon>
        <taxon>Streptomyces</taxon>
    </lineage>
</organism>
<dbReference type="InterPro" id="IPR006015">
    <property type="entry name" value="Universal_stress_UspA"/>
</dbReference>
<accession>A0A919CUH0</accession>
<dbReference type="RefSeq" id="WP_190177470.1">
    <property type="nucleotide sequence ID" value="NZ_BMVF01000005.1"/>
</dbReference>
<feature type="domain" description="UspA" evidence="2">
    <location>
        <begin position="9"/>
        <end position="141"/>
    </location>
</feature>
<dbReference type="SUPFAM" id="SSF52402">
    <property type="entry name" value="Adenine nucleotide alpha hydrolases-like"/>
    <property type="match status" value="2"/>
</dbReference>